<evidence type="ECO:0000256" key="2">
    <source>
        <dbReference type="ARBA" id="ARBA00010145"/>
    </source>
</evidence>
<feature type="transmembrane region" description="Helical" evidence="8">
    <location>
        <begin position="295"/>
        <end position="314"/>
    </location>
</feature>
<evidence type="ECO:0000313" key="9">
    <source>
        <dbReference type="EMBL" id="AKA69096.1"/>
    </source>
</evidence>
<reference evidence="9 10" key="1">
    <citation type="journal article" date="2015" name="J. Biotechnol.">
        <title>Complete genome sequence of a malodorant-producing acetogen, Clostridium scatologenes ATCC 25775(T).</title>
        <authorList>
            <person name="Zhu Z."/>
            <person name="Guo T."/>
            <person name="Zheng H."/>
            <person name="Song T."/>
            <person name="Ouyang P."/>
            <person name="Xie J."/>
        </authorList>
    </citation>
    <scope>NUCLEOTIDE SEQUENCE [LARGE SCALE GENOMIC DNA]</scope>
    <source>
        <strain evidence="9 10">ATCC 25775</strain>
    </source>
</reference>
<dbReference type="GO" id="GO:0005886">
    <property type="term" value="C:plasma membrane"/>
    <property type="evidence" value="ECO:0007669"/>
    <property type="project" value="UniProtKB-SubCell"/>
</dbReference>
<keyword evidence="3" id="KW-0813">Transport</keyword>
<comment type="subcellular location">
    <subcellularLocation>
        <location evidence="1">Cell membrane</location>
        <topology evidence="1">Multi-pass membrane protein</topology>
    </subcellularLocation>
</comment>
<protein>
    <submittedName>
        <fullName evidence="9">Auxin Efflux Carrier</fullName>
    </submittedName>
</protein>
<name>A0A0E3GQS8_CLOSL</name>
<feature type="transmembrane region" description="Helical" evidence="8">
    <location>
        <begin position="129"/>
        <end position="150"/>
    </location>
</feature>
<dbReference type="GO" id="GO:0055085">
    <property type="term" value="P:transmembrane transport"/>
    <property type="evidence" value="ECO:0007669"/>
    <property type="project" value="InterPro"/>
</dbReference>
<dbReference type="PANTHER" id="PTHR36838">
    <property type="entry name" value="AUXIN EFFLUX CARRIER FAMILY PROTEIN"/>
    <property type="match status" value="1"/>
</dbReference>
<dbReference type="Pfam" id="PF03547">
    <property type="entry name" value="Mem_trans"/>
    <property type="match status" value="1"/>
</dbReference>
<evidence type="ECO:0000256" key="6">
    <source>
        <dbReference type="ARBA" id="ARBA00022989"/>
    </source>
</evidence>
<feature type="transmembrane region" description="Helical" evidence="8">
    <location>
        <begin position="103"/>
        <end position="123"/>
    </location>
</feature>
<dbReference type="STRING" id="1548.CSCA_1971"/>
<dbReference type="AlphaFoldDB" id="A0A0E3GQS8"/>
<dbReference type="PANTHER" id="PTHR36838:SF1">
    <property type="entry name" value="SLR1864 PROTEIN"/>
    <property type="match status" value="1"/>
</dbReference>
<evidence type="ECO:0000256" key="7">
    <source>
        <dbReference type="ARBA" id="ARBA00023136"/>
    </source>
</evidence>
<keyword evidence="6 8" id="KW-1133">Transmembrane helix</keyword>
<comment type="similarity">
    <text evidence="2">Belongs to the auxin efflux carrier (TC 2.A.69) family.</text>
</comment>
<feature type="transmembrane region" description="Helical" evidence="8">
    <location>
        <begin position="173"/>
        <end position="192"/>
    </location>
</feature>
<evidence type="ECO:0000256" key="4">
    <source>
        <dbReference type="ARBA" id="ARBA00022475"/>
    </source>
</evidence>
<gene>
    <name evidence="9" type="ORF">CSCA_1971</name>
</gene>
<accession>A0A0E3GQS8</accession>
<dbReference type="KEGG" id="csq:CSCA_1971"/>
<dbReference type="InterPro" id="IPR004776">
    <property type="entry name" value="Mem_transp_PIN-like"/>
</dbReference>
<keyword evidence="4" id="KW-1003">Cell membrane</keyword>
<evidence type="ECO:0000313" key="10">
    <source>
        <dbReference type="Proteomes" id="UP000033115"/>
    </source>
</evidence>
<dbReference type="Proteomes" id="UP000033115">
    <property type="component" value="Chromosome"/>
</dbReference>
<evidence type="ECO:0000256" key="5">
    <source>
        <dbReference type="ARBA" id="ARBA00022692"/>
    </source>
</evidence>
<dbReference type="HOGENOM" id="CLU_056175_1_2_9"/>
<dbReference type="InterPro" id="IPR038770">
    <property type="entry name" value="Na+/solute_symporter_sf"/>
</dbReference>
<keyword evidence="7 8" id="KW-0472">Membrane</keyword>
<dbReference type="EMBL" id="CP009933">
    <property type="protein sequence ID" value="AKA69096.1"/>
    <property type="molecule type" value="Genomic_DNA"/>
</dbReference>
<keyword evidence="5 8" id="KW-0812">Transmembrane</keyword>
<evidence type="ECO:0000256" key="1">
    <source>
        <dbReference type="ARBA" id="ARBA00004651"/>
    </source>
</evidence>
<dbReference type="Gene3D" id="1.20.1530.20">
    <property type="match status" value="1"/>
</dbReference>
<evidence type="ECO:0000256" key="3">
    <source>
        <dbReference type="ARBA" id="ARBA00022448"/>
    </source>
</evidence>
<feature type="transmembrane region" description="Helical" evidence="8">
    <location>
        <begin position="6"/>
        <end position="24"/>
    </location>
</feature>
<proteinExistence type="inferred from homology"/>
<feature type="transmembrane region" description="Helical" evidence="8">
    <location>
        <begin position="236"/>
        <end position="256"/>
    </location>
</feature>
<sequence>MVVMNAVGSVLSIVIMISIGYILTSKKWLDEKISKVFAKLVCNLALPCLMLSDLMSNFDKEKLGHLAKGLIIPFLSMALCYLIAIFVSKIIKVKKGRVGTFRSMFFVSNSIFIGLPVNMALFGSKSVPYVLLYYIANTTFFWTIGAYGICKDGQTYNGNSASGIFSMETLKRIMSPPLMGFIVSIVLILLGVKLPKFILDTCKYMGNLTTPLSMLFIGITIYSVDKSEIKISKDMIAIILGRFLISPLLIFAMAYYYPVPLLMKQVFVIQAAMPVMTNTAIVARAYNADHKYGTVMTVITTVLSLLFIPLYMALI</sequence>
<dbReference type="RefSeq" id="WP_029160422.1">
    <property type="nucleotide sequence ID" value="NZ_CP009933.1"/>
</dbReference>
<organism evidence="9 10">
    <name type="scientific">Clostridium scatologenes</name>
    <dbReference type="NCBI Taxonomy" id="1548"/>
    <lineage>
        <taxon>Bacteria</taxon>
        <taxon>Bacillati</taxon>
        <taxon>Bacillota</taxon>
        <taxon>Clostridia</taxon>
        <taxon>Eubacteriales</taxon>
        <taxon>Clostridiaceae</taxon>
        <taxon>Clostridium</taxon>
    </lineage>
</organism>
<feature type="transmembrane region" description="Helical" evidence="8">
    <location>
        <begin position="70"/>
        <end position="91"/>
    </location>
</feature>
<keyword evidence="10" id="KW-1185">Reference proteome</keyword>
<feature type="transmembrane region" description="Helical" evidence="8">
    <location>
        <begin position="204"/>
        <end position="224"/>
    </location>
</feature>
<evidence type="ECO:0000256" key="8">
    <source>
        <dbReference type="SAM" id="Phobius"/>
    </source>
</evidence>